<sequence>MYESGSEFRVVELPSVAFSLSSDSDENGNDDEEEEDEVLTQEPMKYYVDYSYGFLGE</sequence>
<keyword evidence="3" id="KW-1185">Reference proteome</keyword>
<accession>A0A8J5MAX6</accession>
<organism evidence="2 3">
    <name type="scientific">Phytophthora aleatoria</name>
    <dbReference type="NCBI Taxonomy" id="2496075"/>
    <lineage>
        <taxon>Eukaryota</taxon>
        <taxon>Sar</taxon>
        <taxon>Stramenopiles</taxon>
        <taxon>Oomycota</taxon>
        <taxon>Peronosporomycetes</taxon>
        <taxon>Peronosporales</taxon>
        <taxon>Peronosporaceae</taxon>
        <taxon>Phytophthora</taxon>
    </lineage>
</organism>
<comment type="caution">
    <text evidence="2">The sequence shown here is derived from an EMBL/GenBank/DDBJ whole genome shotgun (WGS) entry which is preliminary data.</text>
</comment>
<dbReference type="EMBL" id="JAENGY010003694">
    <property type="protein sequence ID" value="KAG6941390.1"/>
    <property type="molecule type" value="Genomic_DNA"/>
</dbReference>
<evidence type="ECO:0000256" key="1">
    <source>
        <dbReference type="SAM" id="MobiDB-lite"/>
    </source>
</evidence>
<reference evidence="2" key="1">
    <citation type="submission" date="2021-01" db="EMBL/GenBank/DDBJ databases">
        <title>Phytophthora aleatoria, a newly-described species from Pinus radiata is distinct from Phytophthora cactorum isolates based on comparative genomics.</title>
        <authorList>
            <person name="Mcdougal R."/>
            <person name="Panda P."/>
            <person name="Williams N."/>
            <person name="Studholme D.J."/>
        </authorList>
    </citation>
    <scope>NUCLEOTIDE SEQUENCE</scope>
    <source>
        <strain evidence="2">NZFS 4037</strain>
    </source>
</reference>
<evidence type="ECO:0000313" key="3">
    <source>
        <dbReference type="Proteomes" id="UP000709295"/>
    </source>
</evidence>
<feature type="region of interest" description="Disordered" evidence="1">
    <location>
        <begin position="19"/>
        <end position="41"/>
    </location>
</feature>
<feature type="compositionally biased region" description="Acidic residues" evidence="1">
    <location>
        <begin position="23"/>
        <end position="39"/>
    </location>
</feature>
<name>A0A8J5MAX6_9STRA</name>
<dbReference type="Proteomes" id="UP000709295">
    <property type="component" value="Unassembled WGS sequence"/>
</dbReference>
<dbReference type="AlphaFoldDB" id="A0A8J5MAX6"/>
<protein>
    <submittedName>
        <fullName evidence="2">Uncharacterized protein</fullName>
    </submittedName>
</protein>
<evidence type="ECO:0000313" key="2">
    <source>
        <dbReference type="EMBL" id="KAG6941390.1"/>
    </source>
</evidence>
<proteinExistence type="predicted"/>
<gene>
    <name evidence="2" type="ORF">JG688_00018693</name>
</gene>